<reference evidence="1" key="2">
    <citation type="submission" date="2015-06" db="UniProtKB">
        <authorList>
            <consortium name="EnsemblMetazoa"/>
        </authorList>
    </citation>
    <scope>IDENTIFICATION</scope>
</reference>
<dbReference type="AlphaFoldDB" id="T1KF96"/>
<dbReference type="EMBL" id="CAEY01000034">
    <property type="status" value="NOT_ANNOTATED_CDS"/>
    <property type="molecule type" value="Genomic_DNA"/>
</dbReference>
<dbReference type="Proteomes" id="UP000015104">
    <property type="component" value="Unassembled WGS sequence"/>
</dbReference>
<dbReference type="EnsemblMetazoa" id="tetur10g02340.1">
    <property type="protein sequence ID" value="tetur10g02340.1"/>
    <property type="gene ID" value="tetur10g02340"/>
</dbReference>
<organism evidence="1 2">
    <name type="scientific">Tetranychus urticae</name>
    <name type="common">Two-spotted spider mite</name>
    <dbReference type="NCBI Taxonomy" id="32264"/>
    <lineage>
        <taxon>Eukaryota</taxon>
        <taxon>Metazoa</taxon>
        <taxon>Ecdysozoa</taxon>
        <taxon>Arthropoda</taxon>
        <taxon>Chelicerata</taxon>
        <taxon>Arachnida</taxon>
        <taxon>Acari</taxon>
        <taxon>Acariformes</taxon>
        <taxon>Trombidiformes</taxon>
        <taxon>Prostigmata</taxon>
        <taxon>Eleutherengona</taxon>
        <taxon>Raphignathae</taxon>
        <taxon>Tetranychoidea</taxon>
        <taxon>Tetranychidae</taxon>
        <taxon>Tetranychus</taxon>
    </lineage>
</organism>
<evidence type="ECO:0000313" key="1">
    <source>
        <dbReference type="EnsemblMetazoa" id="tetur10g02340.1"/>
    </source>
</evidence>
<dbReference type="HOGENOM" id="CLU_2779127_0_0_1"/>
<keyword evidence="2" id="KW-1185">Reference proteome</keyword>
<protein>
    <submittedName>
        <fullName evidence="1">Uncharacterized protein</fullName>
    </submittedName>
</protein>
<reference evidence="2" key="1">
    <citation type="submission" date="2011-08" db="EMBL/GenBank/DDBJ databases">
        <authorList>
            <person name="Rombauts S."/>
        </authorList>
    </citation>
    <scope>NUCLEOTIDE SEQUENCE</scope>
    <source>
        <strain evidence="2">London</strain>
    </source>
</reference>
<evidence type="ECO:0000313" key="2">
    <source>
        <dbReference type="Proteomes" id="UP000015104"/>
    </source>
</evidence>
<name>T1KF96_TETUR</name>
<proteinExistence type="predicted"/>
<sequence>MQMQMIIIYDSGFLYATDNLIKNWLTFNRIMIILDYNLDLLLLIDGANHFAVHKLEVKPFSIFIVLGCD</sequence>
<accession>T1KF96</accession>